<dbReference type="Gene3D" id="3.30.60.90">
    <property type="match status" value="1"/>
</dbReference>
<keyword evidence="6" id="KW-0175">Coiled coil</keyword>
<dbReference type="Gene3D" id="3.40.50.300">
    <property type="entry name" value="P-loop containing nucleotide triphosphate hydrolases"/>
    <property type="match status" value="1"/>
</dbReference>
<dbReference type="InterPro" id="IPR043145">
    <property type="entry name" value="Znf_ZZ_sf"/>
</dbReference>
<dbReference type="PANTHER" id="PTHR10039:SF17">
    <property type="entry name" value="FUNGAL STAND N-TERMINAL GOODBYE DOMAIN-CONTAINING PROTEIN-RELATED"/>
    <property type="match status" value="1"/>
</dbReference>
<evidence type="ECO:0000256" key="7">
    <source>
        <dbReference type="SAM" id="MobiDB-lite"/>
    </source>
</evidence>
<dbReference type="InterPro" id="IPR019734">
    <property type="entry name" value="TPR_rpt"/>
</dbReference>
<keyword evidence="11" id="KW-1185">Reference proteome</keyword>
<evidence type="ECO:0000259" key="8">
    <source>
        <dbReference type="Pfam" id="PF17109"/>
    </source>
</evidence>
<feature type="compositionally biased region" description="Basic and acidic residues" evidence="7">
    <location>
        <begin position="1351"/>
        <end position="1382"/>
    </location>
</feature>
<feature type="repeat" description="TPR" evidence="5">
    <location>
        <begin position="965"/>
        <end position="998"/>
    </location>
</feature>
<dbReference type="InterPro" id="IPR027417">
    <property type="entry name" value="P-loop_NTPase"/>
</dbReference>
<dbReference type="InterPro" id="IPR011990">
    <property type="entry name" value="TPR-like_helical_dom_sf"/>
</dbReference>
<evidence type="ECO:0000256" key="2">
    <source>
        <dbReference type="ARBA" id="ARBA00022737"/>
    </source>
</evidence>
<dbReference type="SUPFAM" id="SSF48452">
    <property type="entry name" value="TPR-like"/>
    <property type="match status" value="1"/>
</dbReference>
<evidence type="ECO:0000256" key="6">
    <source>
        <dbReference type="SAM" id="Coils"/>
    </source>
</evidence>
<keyword evidence="3" id="KW-0863">Zinc-finger</keyword>
<dbReference type="Pfam" id="PF17109">
    <property type="entry name" value="Goodbye"/>
    <property type="match status" value="1"/>
</dbReference>
<dbReference type="PROSITE" id="PS50005">
    <property type="entry name" value="TPR"/>
    <property type="match status" value="1"/>
</dbReference>
<organism evidence="10 11">
    <name type="scientific">Oidiodendron maius (strain Zn)</name>
    <dbReference type="NCBI Taxonomy" id="913774"/>
    <lineage>
        <taxon>Eukaryota</taxon>
        <taxon>Fungi</taxon>
        <taxon>Dikarya</taxon>
        <taxon>Ascomycota</taxon>
        <taxon>Pezizomycotina</taxon>
        <taxon>Leotiomycetes</taxon>
        <taxon>Leotiomycetes incertae sedis</taxon>
        <taxon>Myxotrichaceae</taxon>
        <taxon>Oidiodendron</taxon>
    </lineage>
</organism>
<protein>
    <submittedName>
        <fullName evidence="10">Uncharacterized protein</fullName>
    </submittedName>
</protein>
<dbReference type="GO" id="GO:0008270">
    <property type="term" value="F:zinc ion binding"/>
    <property type="evidence" value="ECO:0007669"/>
    <property type="project" value="UniProtKB-KW"/>
</dbReference>
<feature type="compositionally biased region" description="Acidic residues" evidence="7">
    <location>
        <begin position="650"/>
        <end position="659"/>
    </location>
</feature>
<dbReference type="EMBL" id="KN832872">
    <property type="protein sequence ID" value="KIN05075.1"/>
    <property type="molecule type" value="Genomic_DNA"/>
</dbReference>
<gene>
    <name evidence="10" type="ORF">OIDMADRAFT_25675</name>
</gene>
<reference evidence="11" key="2">
    <citation type="submission" date="2015-01" db="EMBL/GenBank/DDBJ databases">
        <title>Evolutionary Origins and Diversification of the Mycorrhizal Mutualists.</title>
        <authorList>
            <consortium name="DOE Joint Genome Institute"/>
            <consortium name="Mycorrhizal Genomics Consortium"/>
            <person name="Kohler A."/>
            <person name="Kuo A."/>
            <person name="Nagy L.G."/>
            <person name="Floudas D."/>
            <person name="Copeland A."/>
            <person name="Barry K.W."/>
            <person name="Cichocki N."/>
            <person name="Veneault-Fourrey C."/>
            <person name="LaButti K."/>
            <person name="Lindquist E.A."/>
            <person name="Lipzen A."/>
            <person name="Lundell T."/>
            <person name="Morin E."/>
            <person name="Murat C."/>
            <person name="Riley R."/>
            <person name="Ohm R."/>
            <person name="Sun H."/>
            <person name="Tunlid A."/>
            <person name="Henrissat B."/>
            <person name="Grigoriev I.V."/>
            <person name="Hibbett D.S."/>
            <person name="Martin F."/>
        </authorList>
    </citation>
    <scope>NUCLEOTIDE SEQUENCE [LARGE SCALE GENOMIC DNA]</scope>
    <source>
        <strain evidence="11">Zn</strain>
    </source>
</reference>
<evidence type="ECO:0000256" key="5">
    <source>
        <dbReference type="PROSITE-ProRule" id="PRU00339"/>
    </source>
</evidence>
<evidence type="ECO:0000256" key="4">
    <source>
        <dbReference type="ARBA" id="ARBA00022833"/>
    </source>
</evidence>
<keyword evidence="2" id="KW-0677">Repeat</keyword>
<dbReference type="InterPro" id="IPR056884">
    <property type="entry name" value="NPHP3-like_N"/>
</dbReference>
<reference evidence="10 11" key="1">
    <citation type="submission" date="2014-04" db="EMBL/GenBank/DDBJ databases">
        <authorList>
            <consortium name="DOE Joint Genome Institute"/>
            <person name="Kuo A."/>
            <person name="Martino E."/>
            <person name="Perotto S."/>
            <person name="Kohler A."/>
            <person name="Nagy L.G."/>
            <person name="Floudas D."/>
            <person name="Copeland A."/>
            <person name="Barry K.W."/>
            <person name="Cichocki N."/>
            <person name="Veneault-Fourrey C."/>
            <person name="LaButti K."/>
            <person name="Lindquist E.A."/>
            <person name="Lipzen A."/>
            <person name="Lundell T."/>
            <person name="Morin E."/>
            <person name="Murat C."/>
            <person name="Sun H."/>
            <person name="Tunlid A."/>
            <person name="Henrissat B."/>
            <person name="Grigoriev I.V."/>
            <person name="Hibbett D.S."/>
            <person name="Martin F."/>
            <person name="Nordberg H.P."/>
            <person name="Cantor M.N."/>
            <person name="Hua S.X."/>
        </authorList>
    </citation>
    <scope>NUCLEOTIDE SEQUENCE [LARGE SCALE GENOMIC DNA]</scope>
    <source>
        <strain evidence="10 11">Zn</strain>
    </source>
</reference>
<dbReference type="HOGENOM" id="CLU_002382_0_0_1"/>
<evidence type="ECO:0000313" key="10">
    <source>
        <dbReference type="EMBL" id="KIN05075.1"/>
    </source>
</evidence>
<sequence length="1530" mass="172008">MALRPTSDLGSLMQSALEEYNQTTRDLRKDYDQSMEARSIADVEAYVVNHMDKFKKFRHDGSKLDIVRTAIGNNLGQIQVMSDVLAGPTTAAFPAATPIFTAINFLVFTGNRVRSDFDNLLNFLEEVGSCMNSISIVEGFVHTGRQIPQLDVDFKNVFGAVLSLCGISTKYISDGRFKRGLMRGVLGDDGGLSLAYGRLQKSMVALGRSIQNGTFAGVVVLTTAMAELEDQVAELDRLSRETNQVAKDTKDIVKETKDDIKDLRDAFKDQNMSETRRIRIFFEGFATWEAPFEERKKKFVDGTSEWLLKEDDIYKTWFGEGDKSSWGRGRLSALWIWGGTGTGKSILAFKTVDTLKTYAAEFRGVSVIYYFFPTERKVSLKSALKSLIIQIADFDELYRQRIASLIKNSNQSKAEDVDTMTIWKTYVADQYVSGSARGKLHIVLDNIEELSAADQKVLQDIIGQIISDKLLIKVLLFGQSEINDKFEKIGDIQLPHIEVTPGRLGPAIKSFIADRVSKFQISLDDSLKTEIIDSLSRDAGGFAFVDACLDEIEATDQVEDIPDVLTSLPSTYKDLLKRGIGRILNEIQSKKNQGDRLKAIKILLYWTALAQRYLKVKELKCVIAMKTKYSNFNIVGEVKKTCAGLLWIPTDDEETEDGPNPESKGDAHDAANGSDHKSAHATDSDMLMDNFARFREFRFEDCFQDVEWTSEVDSHLIEDATVAQFQLAITTLQVLSCAATDPLYDASRNLEDYSASQWHEHVANVDFQYATDEQVSQIMKGLKAIFTTPETTSVALERQKIRMYDDFLSSLPMENVEEKDFDEIGVVRKWCVHAKRIGRERLKLSTEEFAWIEGVLSHAPSLLKSLAEEHIKHWFKVADISKAYETFGFALSALRATGEIPRPDDSAPPTESDIILVSQKCLDYPMDEDAYRAIAATLAEYDFSKKSVEYYLKAEACSKICSGKFFTLVGLGCAYHAVGEFEKAYEVLSRALLLEEEMKSLKQHENYVNYLLRRAYETIGTAVWNMNRSPLPKQEIEKAIRAFERASTFHSTADLSTDETIMDWTASVLIGSEDMKGFVERVLSWDAKPCAAWMLEDIEYGGRHHTEFQNAAKQEHRIHDMIACYKAAVEAITDEGDALLIRVEFASMFWKTLEDEDLAHDELRQIMDSTDSSNHGIRARHRANLLLSEMMYGRIKLAPTVWMKRILAANLATFSEKDTENEQDIWNIRPNISLASAYLSSNQLQEAAKLLDHTFSMCMDLLRDDVSWNDSTSLRLLAKLLACAGLQRDAMIAYSAGFSNLDAPSDEKDLDAKSPTEDVAVQTGFGDTSGTSEEDNSQKDTPGDSQSEAQEGEKQPAEDKGKVATAEKDGSKDKTEGDAVEIAHPKLQRLIPEGQEELAPTPGGWTCDGCSKEFSYWVIDEPLYLCLICRDIDLCKDCHAKRLKANEEGSNTRVAYCGMNHDYVKGPIEGWGGIKEGIMTVLPEKINFHHWLTDLEERWVEWKAPPSSEELLKRKVEEVERAIKHSELDS</sequence>
<accession>A0A0C3HPY4</accession>
<dbReference type="SUPFAM" id="SSF57850">
    <property type="entry name" value="RING/U-box"/>
    <property type="match status" value="1"/>
</dbReference>
<evidence type="ECO:0000256" key="3">
    <source>
        <dbReference type="ARBA" id="ARBA00022771"/>
    </source>
</evidence>
<evidence type="ECO:0000256" key="1">
    <source>
        <dbReference type="ARBA" id="ARBA00022723"/>
    </source>
</evidence>
<dbReference type="InterPro" id="IPR031350">
    <property type="entry name" value="Goodbye_dom"/>
</dbReference>
<dbReference type="CDD" id="cd02249">
    <property type="entry name" value="ZZ"/>
    <property type="match status" value="1"/>
</dbReference>
<name>A0A0C3HPY4_OIDMZ</name>
<dbReference type="InParanoid" id="A0A0C3HPY4"/>
<dbReference type="Gene3D" id="1.25.40.10">
    <property type="entry name" value="Tetratricopeptide repeat domain"/>
    <property type="match status" value="1"/>
</dbReference>
<feature type="coiled-coil region" evidence="6">
    <location>
        <begin position="218"/>
        <end position="266"/>
    </location>
</feature>
<dbReference type="PANTHER" id="PTHR10039">
    <property type="entry name" value="AMELOGENIN"/>
    <property type="match status" value="1"/>
</dbReference>
<keyword evidence="4" id="KW-0862">Zinc</keyword>
<dbReference type="Pfam" id="PF24883">
    <property type="entry name" value="NPHP3_N"/>
    <property type="match status" value="1"/>
</dbReference>
<keyword evidence="1" id="KW-0479">Metal-binding</keyword>
<keyword evidence="5" id="KW-0802">TPR repeat</keyword>
<evidence type="ECO:0000259" key="9">
    <source>
        <dbReference type="Pfam" id="PF24883"/>
    </source>
</evidence>
<dbReference type="OrthoDB" id="448455at2759"/>
<feature type="region of interest" description="Disordered" evidence="7">
    <location>
        <begin position="1320"/>
        <end position="1382"/>
    </location>
</feature>
<feature type="domain" description="Nephrocystin 3-like N-terminal" evidence="9">
    <location>
        <begin position="302"/>
        <end position="476"/>
    </location>
</feature>
<feature type="domain" description="Fungal STAND N-terminal Goodbye" evidence="8">
    <location>
        <begin position="14"/>
        <end position="131"/>
    </location>
</feature>
<proteinExistence type="predicted"/>
<evidence type="ECO:0000313" key="11">
    <source>
        <dbReference type="Proteomes" id="UP000054321"/>
    </source>
</evidence>
<dbReference type="Proteomes" id="UP000054321">
    <property type="component" value="Unassembled WGS sequence"/>
</dbReference>
<feature type="compositionally biased region" description="Basic and acidic residues" evidence="7">
    <location>
        <begin position="663"/>
        <end position="681"/>
    </location>
</feature>
<feature type="region of interest" description="Disordered" evidence="7">
    <location>
        <begin position="650"/>
        <end position="681"/>
    </location>
</feature>